<comment type="caution">
    <text evidence="4">The sequence shown here is derived from an EMBL/GenBank/DDBJ whole genome shotgun (WGS) entry which is preliminary data.</text>
</comment>
<dbReference type="Pfam" id="PF10145">
    <property type="entry name" value="PhageMin_Tail"/>
    <property type="match status" value="1"/>
</dbReference>
<dbReference type="PANTHER" id="PTHR37813">
    <property type="entry name" value="FELS-2 PROPHAGE PROTEIN"/>
    <property type="match status" value="1"/>
</dbReference>
<dbReference type="EMBL" id="WEGJ01000003">
    <property type="protein sequence ID" value="MQY11462.1"/>
    <property type="molecule type" value="Genomic_DNA"/>
</dbReference>
<name>A0A7K0CEJ3_9ACTN</name>
<evidence type="ECO:0000313" key="5">
    <source>
        <dbReference type="Proteomes" id="UP000466345"/>
    </source>
</evidence>
<dbReference type="NCBIfam" id="TIGR01760">
    <property type="entry name" value="tape_meas_TP901"/>
    <property type="match status" value="1"/>
</dbReference>
<gene>
    <name evidence="4" type="ORF">SRB5_15800</name>
</gene>
<organism evidence="4 5">
    <name type="scientific">Streptomyces smaragdinus</name>
    <dbReference type="NCBI Taxonomy" id="2585196"/>
    <lineage>
        <taxon>Bacteria</taxon>
        <taxon>Bacillati</taxon>
        <taxon>Actinomycetota</taxon>
        <taxon>Actinomycetes</taxon>
        <taxon>Kitasatosporales</taxon>
        <taxon>Streptomycetaceae</taxon>
        <taxon>Streptomyces</taxon>
    </lineage>
</organism>
<feature type="domain" description="Phage tail tape measure protein" evidence="3">
    <location>
        <begin position="57"/>
        <end position="241"/>
    </location>
</feature>
<dbReference type="Proteomes" id="UP000466345">
    <property type="component" value="Unassembled WGS sequence"/>
</dbReference>
<reference evidence="4 5" key="1">
    <citation type="submission" date="2019-10" db="EMBL/GenBank/DDBJ databases">
        <title>Streptomyces smaragdinus sp. nov. and Streptomyces fabii sp. nov., isolated from the gut of fungus growing-termite Macrotermes natalensis.</title>
        <authorList>
            <person name="Schwitalla J."/>
            <person name="Benndorf R."/>
            <person name="Martin K."/>
            <person name="De Beer W."/>
            <person name="Kaster A.-K."/>
            <person name="Vollmers J."/>
            <person name="Poulsen M."/>
            <person name="Beemelmanns C."/>
        </authorList>
    </citation>
    <scope>NUCLEOTIDE SEQUENCE [LARGE SCALE GENOMIC DNA]</scope>
    <source>
        <strain evidence="4 5">RB5</strain>
    </source>
</reference>
<keyword evidence="2" id="KW-0812">Transmembrane</keyword>
<feature type="transmembrane region" description="Helical" evidence="2">
    <location>
        <begin position="348"/>
        <end position="370"/>
    </location>
</feature>
<dbReference type="InterPro" id="IPR010090">
    <property type="entry name" value="Phage_tape_meas"/>
</dbReference>
<proteinExistence type="predicted"/>
<protein>
    <recommendedName>
        <fullName evidence="3">Phage tail tape measure protein domain-containing protein</fullName>
    </recommendedName>
</protein>
<evidence type="ECO:0000256" key="1">
    <source>
        <dbReference type="ARBA" id="ARBA00022612"/>
    </source>
</evidence>
<accession>A0A7K0CEJ3</accession>
<dbReference type="PANTHER" id="PTHR37813:SF1">
    <property type="entry name" value="FELS-2 PROPHAGE PROTEIN"/>
    <property type="match status" value="1"/>
</dbReference>
<sequence length="1391" mass="146024">MVRARDDAARRSAQHALVLGAALGVGVAQAIALERAMANVMTISQQITGDNIGAFTDQIVELSTRLPQTARQLAEGLYQVVSTGFDGEEALRILEVAARGAAAGLTDSETSARALLGVLKAYGMPASQASDVMDVMFQTVNLGVVSFEELAQQLGDVVPMAAAAGVEFDELGAAFAAVTLSGIPAAEAATALNMLLTRMMAPTSDLRNAIRDLGYESAASALRQDGLYVVVNKLNQAAGGTAEGLQHMWRDIRATRAALALAAADGRNYQDTYAGIASEVARADATQRAYAIQTDTVAGQWQLFANQARALGIDLGRALLPALQAVGTALHTVVGAVEDLPGPVKSTMAVMAASAAVVLLLRAAYQKVAVQIAAFRMAQAAAVASGTRMPVVLAGAGLAVSGLLTVLTLGVAGYAAYTASKQKAKDATEDLVKALQSEREQGGSGVGMRELVEQLTNDGALEELKKVGIETTEAIDAITAGGGKLAALKSRLDQAAMKHAKAVRRGDSDTTAEELTQWSDAKRLLEQRHKVWSDAVKKEAELADQQAIVAARIKEQAANSGGLFDLMSLADVDKTGAVQVTDEMKALADAVGSAVEPSDAFHAAQQRVAESMQKAGQDADQARVKLKDYVQELRSQLQAQRDFQGNLSELAVQGYADLADHFADLGIDAAPMLDELASQLKKGNRKVADELRDIVLEDMERSNEGYRLGLAETARIADEYGDKVARAWAKASERNDPVAFQKVLGDMAMLDLGRAVEKSVGKARDEFDKGLSLLAQIARKKGTDAAGAFEDALLSGDVERAMDGLKSVWGADLPVPEAQLRKIVGAFAGAGRDAYAQWSGALDLIATVAREKGSQAAASLTSALLSGDMAAVRSSLDAIGLSVTNIPGSKDIRITVTSSPPPPVVVPILYKRQATSWDKDANGVPDMIQAPQADGSVLEFYAAGGVRRREEHVAQIARAGAWRVWAEDETGGESYIPLHPAKRHRSRAIAEETVRRLGGDPSTIRWLADGGLSGWDYSPTEHAGLRSVSDVRSSSTRTVRGREVFDLGKFEASLKKAASAASSWRSNLAKVAKRAGQDVADALEDMGEDGVELTRKMATGSTKYVQQMTDALTKMGLVAKATLSDYTAQLKKATSGQTAFEKNLATLASWGYGALAAQLAEQGDADAMTIAAEAAKSKSKAGTANSAAKAADATVPAGDLADLVRIIGAIKSSTTGLHTVADVLEMDEDEIIRIATTGQARIKTALGSRAARFLDDLAKANKGLAYSGGGILTPGLYATSNGIIRFAEPITEAEAYIPLGASSRSAAARVLEDVATRFGYRLTKSGVSGPTRLVDARPQGGVQVVVVREQPSALVGSMPVTVTAGADRKTGVQVGEAVMRRLRAAQRGGRI</sequence>
<keyword evidence="1" id="KW-1188">Viral release from host cell</keyword>
<evidence type="ECO:0000256" key="2">
    <source>
        <dbReference type="SAM" id="Phobius"/>
    </source>
</evidence>
<feature type="transmembrane region" description="Helical" evidence="2">
    <location>
        <begin position="391"/>
        <end position="417"/>
    </location>
</feature>
<keyword evidence="2" id="KW-1133">Transmembrane helix</keyword>
<keyword evidence="5" id="KW-1185">Reference proteome</keyword>
<evidence type="ECO:0000259" key="3">
    <source>
        <dbReference type="Pfam" id="PF10145"/>
    </source>
</evidence>
<keyword evidence="2" id="KW-0472">Membrane</keyword>
<evidence type="ECO:0000313" key="4">
    <source>
        <dbReference type="EMBL" id="MQY11462.1"/>
    </source>
</evidence>